<dbReference type="AlphaFoldDB" id="V5WIA5"/>
<keyword evidence="12" id="KW-1185">Reference proteome</keyword>
<evidence type="ECO:0000256" key="2">
    <source>
        <dbReference type="ARBA" id="ARBA00022448"/>
    </source>
</evidence>
<keyword evidence="4" id="KW-0762">Sugar transport</keyword>
<dbReference type="InterPro" id="IPR003439">
    <property type="entry name" value="ABC_transporter-like_ATP-bd"/>
</dbReference>
<dbReference type="eggNOG" id="COG1129">
    <property type="taxonomic scope" value="Bacteria"/>
</dbReference>
<dbReference type="SMART" id="SM00382">
    <property type="entry name" value="AAA"/>
    <property type="match status" value="2"/>
</dbReference>
<keyword evidence="2" id="KW-0813">Transport</keyword>
<proteinExistence type="predicted"/>
<dbReference type="CDD" id="cd03215">
    <property type="entry name" value="ABC_Carb_Monos_II"/>
    <property type="match status" value="1"/>
</dbReference>
<dbReference type="GO" id="GO:0005886">
    <property type="term" value="C:plasma membrane"/>
    <property type="evidence" value="ECO:0007669"/>
    <property type="project" value="UniProtKB-SubCell"/>
</dbReference>
<dbReference type="PANTHER" id="PTHR43790:SF3">
    <property type="entry name" value="D-ALLOSE IMPORT ATP-BINDING PROTEIN ALSA-RELATED"/>
    <property type="match status" value="1"/>
</dbReference>
<gene>
    <name evidence="11" type="ORF">L21SP2_1509</name>
</gene>
<sequence length="498" mass="55080">MEYALRIQGIDKRFPGVHALKNVSFDVRAGSVHSLVGENGAGKSTLMKIISGDQPKDDGVLELFGEQVDFRGPSDSQARGVSMIHQELAVVPYRSVAENIYLGREPRKFGGLLIDYPKLHEQTREILRTIDVNVEPTEIMANLSIAQQQMVEVAKALSLNARVIIMDEPTSSLTDRETEILFRIIRNLKTKGITIIYISHRLEEVFTITDTVTILRDGQTVHTAATEDLSEDEIVRHMVGRELDSFFPKHEAEIGQEVLRVENLTGERFFNASFSVKSGEIVGIAGLVGAGRSEMIRGLMGIDPVYKGKAYFKGVEIRLGSTREMMRRGFAFVPEDRKAEALFPVMSVRDNMVISILERLFRIGIITKSKLVSIGKDYIQRLRIQTPTQMQQIRNLSGGNQQKVIIARCLALNPSVLILDEPTRGIDVGAKSEIHSIVGRLAAQGVGVIMISSELPELLGVADRIIVMKEGRISGEFDRLEATQDAIMQKAAAGGEAS</sequence>
<dbReference type="FunFam" id="3.40.50.300:FF:000127">
    <property type="entry name" value="Ribose import ATP-binding protein RbsA"/>
    <property type="match status" value="1"/>
</dbReference>
<dbReference type="RefSeq" id="WP_024267826.1">
    <property type="nucleotide sequence ID" value="NC_023035.1"/>
</dbReference>
<evidence type="ECO:0000256" key="4">
    <source>
        <dbReference type="ARBA" id="ARBA00022597"/>
    </source>
</evidence>
<dbReference type="CDD" id="cd03216">
    <property type="entry name" value="ABC_Carb_Monos_I"/>
    <property type="match status" value="1"/>
</dbReference>
<dbReference type="EMBL" id="CP006939">
    <property type="protein sequence ID" value="AHC14906.1"/>
    <property type="molecule type" value="Genomic_DNA"/>
</dbReference>
<dbReference type="InterPro" id="IPR027417">
    <property type="entry name" value="P-loop_NTPase"/>
</dbReference>
<dbReference type="InterPro" id="IPR003593">
    <property type="entry name" value="AAA+_ATPase"/>
</dbReference>
<dbReference type="InterPro" id="IPR050107">
    <property type="entry name" value="ABC_carbohydrate_import_ATPase"/>
</dbReference>
<dbReference type="HOGENOM" id="CLU_000604_92_3_12"/>
<dbReference type="PROSITE" id="PS00211">
    <property type="entry name" value="ABC_TRANSPORTER_1"/>
    <property type="match status" value="1"/>
</dbReference>
<reference evidence="11 12" key="1">
    <citation type="journal article" date="2015" name="Stand. Genomic Sci.">
        <title>Complete genome sequence and description of Salinispira pacifica gen. nov., sp. nov., a novel spirochaete isolated form a hypersaline microbial mat.</title>
        <authorList>
            <person name="Ben Hania W."/>
            <person name="Joseph M."/>
            <person name="Schumann P."/>
            <person name="Bunk B."/>
            <person name="Fiebig A."/>
            <person name="Sproer C."/>
            <person name="Klenk H.P."/>
            <person name="Fardeau M.L."/>
            <person name="Spring S."/>
        </authorList>
    </citation>
    <scope>NUCLEOTIDE SEQUENCE [LARGE SCALE GENOMIC DNA]</scope>
    <source>
        <strain evidence="11 12">L21-RPul-D2</strain>
    </source>
</reference>
<name>V5WIA5_9SPIO</name>
<dbReference type="Gene3D" id="3.40.50.300">
    <property type="entry name" value="P-loop containing nucleotide triphosphate hydrolases"/>
    <property type="match status" value="2"/>
</dbReference>
<evidence type="ECO:0000256" key="3">
    <source>
        <dbReference type="ARBA" id="ARBA00022475"/>
    </source>
</evidence>
<dbReference type="PATRIC" id="fig|1307761.3.peg.1504"/>
<keyword evidence="7 11" id="KW-0067">ATP-binding</keyword>
<dbReference type="GO" id="GO:0016887">
    <property type="term" value="F:ATP hydrolysis activity"/>
    <property type="evidence" value="ECO:0007669"/>
    <property type="project" value="InterPro"/>
</dbReference>
<feature type="domain" description="ABC transporter" evidence="10">
    <location>
        <begin position="5"/>
        <end position="242"/>
    </location>
</feature>
<protein>
    <submittedName>
        <fullName evidence="11">Putative ribose/galactose/methyl galactoside import ATP-binding protein 1</fullName>
        <ecNumber evidence="11">3.6.3.17</ecNumber>
    </submittedName>
</protein>
<keyword evidence="3" id="KW-1003">Cell membrane</keyword>
<dbReference type="Pfam" id="PF00005">
    <property type="entry name" value="ABC_tran"/>
    <property type="match status" value="2"/>
</dbReference>
<evidence type="ECO:0000256" key="9">
    <source>
        <dbReference type="ARBA" id="ARBA00023136"/>
    </source>
</evidence>
<evidence type="ECO:0000256" key="6">
    <source>
        <dbReference type="ARBA" id="ARBA00022741"/>
    </source>
</evidence>
<dbReference type="EC" id="3.6.3.17" evidence="11"/>
<keyword evidence="8" id="KW-1278">Translocase</keyword>
<keyword evidence="5" id="KW-0677">Repeat</keyword>
<dbReference type="STRING" id="1307761.L21SP2_1509"/>
<accession>V5WIA5</accession>
<comment type="subcellular location">
    <subcellularLocation>
        <location evidence="1">Cell membrane</location>
        <topology evidence="1">Peripheral membrane protein</topology>
    </subcellularLocation>
</comment>
<dbReference type="PANTHER" id="PTHR43790">
    <property type="entry name" value="CARBOHYDRATE TRANSPORT ATP-BINDING PROTEIN MG119-RELATED"/>
    <property type="match status" value="1"/>
</dbReference>
<evidence type="ECO:0000313" key="12">
    <source>
        <dbReference type="Proteomes" id="UP000018680"/>
    </source>
</evidence>
<evidence type="ECO:0000259" key="10">
    <source>
        <dbReference type="PROSITE" id="PS50893"/>
    </source>
</evidence>
<dbReference type="KEGG" id="slr:L21SP2_1509"/>
<keyword evidence="6" id="KW-0547">Nucleotide-binding</keyword>
<evidence type="ECO:0000256" key="5">
    <source>
        <dbReference type="ARBA" id="ARBA00022737"/>
    </source>
</evidence>
<dbReference type="PROSITE" id="PS50893">
    <property type="entry name" value="ABC_TRANSPORTER_2"/>
    <property type="match status" value="2"/>
</dbReference>
<feature type="domain" description="ABC transporter" evidence="10">
    <location>
        <begin position="253"/>
        <end position="495"/>
    </location>
</feature>
<evidence type="ECO:0000313" key="11">
    <source>
        <dbReference type="EMBL" id="AHC14906.1"/>
    </source>
</evidence>
<evidence type="ECO:0000256" key="7">
    <source>
        <dbReference type="ARBA" id="ARBA00022840"/>
    </source>
</evidence>
<keyword evidence="9" id="KW-0472">Membrane</keyword>
<dbReference type="GO" id="GO:0005524">
    <property type="term" value="F:ATP binding"/>
    <property type="evidence" value="ECO:0007669"/>
    <property type="project" value="UniProtKB-KW"/>
</dbReference>
<organism evidence="11 12">
    <name type="scientific">Salinispira pacifica</name>
    <dbReference type="NCBI Taxonomy" id="1307761"/>
    <lineage>
        <taxon>Bacteria</taxon>
        <taxon>Pseudomonadati</taxon>
        <taxon>Spirochaetota</taxon>
        <taxon>Spirochaetia</taxon>
        <taxon>Spirochaetales</taxon>
        <taxon>Spirochaetaceae</taxon>
        <taxon>Salinispira</taxon>
    </lineage>
</organism>
<evidence type="ECO:0000256" key="8">
    <source>
        <dbReference type="ARBA" id="ARBA00022967"/>
    </source>
</evidence>
<evidence type="ECO:0000256" key="1">
    <source>
        <dbReference type="ARBA" id="ARBA00004202"/>
    </source>
</evidence>
<dbReference type="InterPro" id="IPR017871">
    <property type="entry name" value="ABC_transporter-like_CS"/>
</dbReference>
<keyword evidence="11" id="KW-0378">Hydrolase</keyword>
<dbReference type="OrthoDB" id="304830at2"/>
<dbReference type="SUPFAM" id="SSF52540">
    <property type="entry name" value="P-loop containing nucleoside triphosphate hydrolases"/>
    <property type="match status" value="2"/>
</dbReference>
<dbReference type="Proteomes" id="UP000018680">
    <property type="component" value="Chromosome"/>
</dbReference>